<proteinExistence type="predicted"/>
<dbReference type="InterPro" id="IPR013785">
    <property type="entry name" value="Aldolase_TIM"/>
</dbReference>
<dbReference type="Pfam" id="PF07071">
    <property type="entry name" value="KDGP_aldolase"/>
    <property type="match status" value="1"/>
</dbReference>
<evidence type="ECO:0000313" key="2">
    <source>
        <dbReference type="Proteomes" id="UP000503088"/>
    </source>
</evidence>
<accession>A0A7D3XKU6</accession>
<organism evidence="1 2">
    <name type="scientific">Kroppenstedtia pulmonis</name>
    <dbReference type="NCBI Taxonomy" id="1380685"/>
    <lineage>
        <taxon>Bacteria</taxon>
        <taxon>Bacillati</taxon>
        <taxon>Bacillota</taxon>
        <taxon>Bacilli</taxon>
        <taxon>Bacillales</taxon>
        <taxon>Thermoactinomycetaceae</taxon>
        <taxon>Kroppenstedtia</taxon>
    </lineage>
</organism>
<dbReference type="RefSeq" id="WP_173219632.1">
    <property type="nucleotide sequence ID" value="NZ_CP048104.1"/>
</dbReference>
<evidence type="ECO:0000313" key="1">
    <source>
        <dbReference type="EMBL" id="QKG83249.1"/>
    </source>
</evidence>
<dbReference type="NCBIfam" id="NF047796">
    <property type="entry name" value="DhDoxPGlucAldDagF"/>
    <property type="match status" value="1"/>
</dbReference>
<dbReference type="AlphaFoldDB" id="A0A7D3XKU6"/>
<dbReference type="SUPFAM" id="SSF51569">
    <property type="entry name" value="Aldolase"/>
    <property type="match status" value="1"/>
</dbReference>
<dbReference type="Gene3D" id="3.20.20.70">
    <property type="entry name" value="Aldolase class I"/>
    <property type="match status" value="1"/>
</dbReference>
<protein>
    <submittedName>
        <fullName evidence="1">KDGP aldolase family protein</fullName>
    </submittedName>
</protein>
<name>A0A7D3XKU6_9BACL</name>
<reference evidence="1 2" key="1">
    <citation type="submission" date="2020-01" db="EMBL/GenBank/DDBJ databases">
        <authorList>
            <person name="Gulvik C.A."/>
            <person name="Batra D.G."/>
        </authorList>
    </citation>
    <scope>NUCLEOTIDE SEQUENCE [LARGE SCALE GENOMIC DNA]</scope>
    <source>
        <strain evidence="1 2">W9323</strain>
    </source>
</reference>
<dbReference type="Proteomes" id="UP000503088">
    <property type="component" value="Chromosome"/>
</dbReference>
<dbReference type="EMBL" id="CP048104">
    <property type="protein sequence ID" value="QKG83249.1"/>
    <property type="molecule type" value="Genomic_DNA"/>
</dbReference>
<dbReference type="NCBIfam" id="TIGR03581">
    <property type="entry name" value="EF_0839"/>
    <property type="match status" value="1"/>
</dbReference>
<gene>
    <name evidence="1" type="ORF">GXN76_01405</name>
</gene>
<keyword evidence="2" id="KW-1185">Reference proteome</keyword>
<sequence length="247" mass="26882">MGLKFYKNRVCFNVLANSVQNATDIYEAAEGHVLVGLLAKNYKTVEEAIQDLNRYAEAVHGAVSVGLGAGDPCQWRKVADICRLYKPPHVNQVFTAVGYTRAALNNDDPLINSLVSPSGQPGFVRISTGPLSEGYQPGLVPIDTAIAMVKDMGGNSIKFFPMKGMTYVEEFKAVAKACSEANFCVEPTGGLDPENYGEILRIALEAGVPKIIPHIYSSIMDPHTGDTDIEQVKQLWMLTKKWVDACA</sequence>
<dbReference type="KEGG" id="kpul:GXN76_01405"/>
<dbReference type="InterPro" id="IPR010763">
    <property type="entry name" value="DgaF"/>
</dbReference>